<dbReference type="SMART" id="SM00854">
    <property type="entry name" value="PGA_cap"/>
    <property type="match status" value="1"/>
</dbReference>
<protein>
    <submittedName>
        <fullName evidence="3">CapA family protein</fullName>
        <ecNumber evidence="3">3.1.-.-</ecNumber>
    </submittedName>
</protein>
<reference evidence="3 4" key="1">
    <citation type="submission" date="2024-02" db="EMBL/GenBank/DDBJ databases">
        <title>A novel Wenzhouxiangellaceae bacterium, isolated from coastal sediments.</title>
        <authorList>
            <person name="Du Z.-J."/>
            <person name="Ye Y.-Q."/>
            <person name="Zhang X.-Y."/>
        </authorList>
    </citation>
    <scope>NUCLEOTIDE SEQUENCE [LARGE SCALE GENOMIC DNA]</scope>
    <source>
        <strain evidence="3 4">CH-27</strain>
    </source>
</reference>
<dbReference type="RefSeq" id="WP_354695972.1">
    <property type="nucleotide sequence ID" value="NZ_JAZHOG010000009.1"/>
</dbReference>
<evidence type="ECO:0000313" key="3">
    <source>
        <dbReference type="EMBL" id="MEJ8568648.1"/>
    </source>
</evidence>
<dbReference type="Pfam" id="PF09587">
    <property type="entry name" value="PGA_cap"/>
    <property type="match status" value="1"/>
</dbReference>
<evidence type="ECO:0000313" key="4">
    <source>
        <dbReference type="Proteomes" id="UP001359886"/>
    </source>
</evidence>
<dbReference type="Proteomes" id="UP001359886">
    <property type="component" value="Unassembled WGS sequence"/>
</dbReference>
<feature type="domain" description="Capsule synthesis protein CapA" evidence="2">
    <location>
        <begin position="51"/>
        <end position="331"/>
    </location>
</feature>
<name>A0AAW9RIH9_9GAMM</name>
<comment type="caution">
    <text evidence="3">The sequence shown here is derived from an EMBL/GenBank/DDBJ whole genome shotgun (WGS) entry which is preliminary data.</text>
</comment>
<accession>A0AAW9RIH9</accession>
<dbReference type="InterPro" id="IPR029052">
    <property type="entry name" value="Metallo-depent_PP-like"/>
</dbReference>
<dbReference type="EC" id="3.1.-.-" evidence="3"/>
<sequence length="413" mass="44938">MRSDPPEPVSPTRRALLAGTLALAAGLAPHRSVHPARPEDVSSAPGEQPLTLFLAGDVMTGRGLDQALPYSVDPRLYEARAQSALHYLRLAEEANGSLPLPLDFAWPWGDALAVLDEVRPALRWVNLETTITNRGAPDPGKEVHYRMHPGNVACLAAAGIDGVSLANNHALDWGEVGLEDTRRSLEEAGIAFAGAGPDRAAAMTPVIYPTPAGRLLVFAACTGYSGVPRGWSAGPSRPGVHRINLAPPSIRALADAVSAVRQPGDRVVLSLHWGGNWGYAVHEDQRQFAHQLIDEVGIDLVHGHSSHHPRGIEWYRGRAILYGCGDFLNDYEGIRSERAVFRSDLTAMYFPTLEPSGALRSLELVPMRIRRFRLQQPPAEEVAWLQAVLDRESRKLGTRVLPSDEGRFRVVPA</sequence>
<dbReference type="PANTHER" id="PTHR33393">
    <property type="entry name" value="POLYGLUTAMINE SYNTHESIS ACCESSORY PROTEIN RV0574C-RELATED"/>
    <property type="match status" value="1"/>
</dbReference>
<dbReference type="GO" id="GO:0016787">
    <property type="term" value="F:hydrolase activity"/>
    <property type="evidence" value="ECO:0007669"/>
    <property type="project" value="UniProtKB-KW"/>
</dbReference>
<organism evidence="3 4">
    <name type="scientific">Elongatibacter sediminis</name>
    <dbReference type="NCBI Taxonomy" id="3119006"/>
    <lineage>
        <taxon>Bacteria</taxon>
        <taxon>Pseudomonadati</taxon>
        <taxon>Pseudomonadota</taxon>
        <taxon>Gammaproteobacteria</taxon>
        <taxon>Chromatiales</taxon>
        <taxon>Wenzhouxiangellaceae</taxon>
        <taxon>Elongatibacter</taxon>
    </lineage>
</organism>
<gene>
    <name evidence="3" type="ORF">V3330_13530</name>
</gene>
<evidence type="ECO:0000256" key="1">
    <source>
        <dbReference type="ARBA" id="ARBA00005662"/>
    </source>
</evidence>
<dbReference type="InterPro" id="IPR052169">
    <property type="entry name" value="CW_Biosynth-Accessory"/>
</dbReference>
<dbReference type="PROSITE" id="PS51318">
    <property type="entry name" value="TAT"/>
    <property type="match status" value="1"/>
</dbReference>
<proteinExistence type="inferred from homology"/>
<dbReference type="CDD" id="cd07381">
    <property type="entry name" value="MPP_CapA"/>
    <property type="match status" value="1"/>
</dbReference>
<keyword evidence="3" id="KW-0378">Hydrolase</keyword>
<dbReference type="AlphaFoldDB" id="A0AAW9RIH9"/>
<dbReference type="EMBL" id="JAZHOG010000009">
    <property type="protein sequence ID" value="MEJ8568648.1"/>
    <property type="molecule type" value="Genomic_DNA"/>
</dbReference>
<evidence type="ECO:0000259" key="2">
    <source>
        <dbReference type="SMART" id="SM00854"/>
    </source>
</evidence>
<dbReference type="InterPro" id="IPR019079">
    <property type="entry name" value="Capsule_synth_CapA"/>
</dbReference>
<comment type="similarity">
    <text evidence="1">Belongs to the CapA family.</text>
</comment>
<dbReference type="PANTHER" id="PTHR33393:SF11">
    <property type="entry name" value="POLYGLUTAMINE SYNTHESIS ACCESSORY PROTEIN RV0574C-RELATED"/>
    <property type="match status" value="1"/>
</dbReference>
<keyword evidence="4" id="KW-1185">Reference proteome</keyword>
<dbReference type="InterPro" id="IPR006311">
    <property type="entry name" value="TAT_signal"/>
</dbReference>
<dbReference type="Gene3D" id="3.60.21.10">
    <property type="match status" value="1"/>
</dbReference>
<dbReference type="SUPFAM" id="SSF56300">
    <property type="entry name" value="Metallo-dependent phosphatases"/>
    <property type="match status" value="1"/>
</dbReference>